<name>A0A0B2VL37_TOXCA</name>
<feature type="transmembrane region" description="Helical" evidence="1">
    <location>
        <begin position="48"/>
        <end position="69"/>
    </location>
</feature>
<accession>A0A0B2VL37</accession>
<feature type="transmembrane region" description="Helical" evidence="1">
    <location>
        <begin position="7"/>
        <end position="36"/>
    </location>
</feature>
<feature type="transmembrane region" description="Helical" evidence="1">
    <location>
        <begin position="76"/>
        <end position="96"/>
    </location>
</feature>
<keyword evidence="1" id="KW-0472">Membrane</keyword>
<organism evidence="2 3">
    <name type="scientific">Toxocara canis</name>
    <name type="common">Canine roundworm</name>
    <dbReference type="NCBI Taxonomy" id="6265"/>
    <lineage>
        <taxon>Eukaryota</taxon>
        <taxon>Metazoa</taxon>
        <taxon>Ecdysozoa</taxon>
        <taxon>Nematoda</taxon>
        <taxon>Chromadorea</taxon>
        <taxon>Rhabditida</taxon>
        <taxon>Spirurina</taxon>
        <taxon>Ascaridomorpha</taxon>
        <taxon>Ascaridoidea</taxon>
        <taxon>Toxocaridae</taxon>
        <taxon>Toxocara</taxon>
    </lineage>
</organism>
<feature type="non-terminal residue" evidence="2">
    <location>
        <position position="194"/>
    </location>
</feature>
<reference evidence="2 3" key="1">
    <citation type="submission" date="2014-11" db="EMBL/GenBank/DDBJ databases">
        <title>Genetic blueprint of the zoonotic pathogen Toxocara canis.</title>
        <authorList>
            <person name="Zhu X.-Q."/>
            <person name="Korhonen P.K."/>
            <person name="Cai H."/>
            <person name="Young N.D."/>
            <person name="Nejsum P."/>
            <person name="von Samson-Himmelstjerna G."/>
            <person name="Boag P.R."/>
            <person name="Tan P."/>
            <person name="Li Q."/>
            <person name="Min J."/>
            <person name="Yang Y."/>
            <person name="Wang X."/>
            <person name="Fang X."/>
            <person name="Hall R.S."/>
            <person name="Hofmann A."/>
            <person name="Sternberg P.W."/>
            <person name="Jex A.R."/>
            <person name="Gasser R.B."/>
        </authorList>
    </citation>
    <scope>NUCLEOTIDE SEQUENCE [LARGE SCALE GENOMIC DNA]</scope>
    <source>
        <strain evidence="2">PN_DK_2014</strain>
    </source>
</reference>
<dbReference type="Proteomes" id="UP000031036">
    <property type="component" value="Unassembled WGS sequence"/>
</dbReference>
<keyword evidence="3" id="KW-1185">Reference proteome</keyword>
<proteinExistence type="predicted"/>
<comment type="caution">
    <text evidence="2">The sequence shown here is derived from an EMBL/GenBank/DDBJ whole genome shotgun (WGS) entry which is preliminary data.</text>
</comment>
<keyword evidence="1" id="KW-1133">Transmembrane helix</keyword>
<protein>
    <submittedName>
        <fullName evidence="2">Uncharacterized protein</fullName>
    </submittedName>
</protein>
<dbReference type="AlphaFoldDB" id="A0A0B2VL37"/>
<sequence>MHNNPHLVFILLAVNCFIIPYIQLVLCPVPVLLYFSLSLSFFCCFSPSFQGCLLHFCTVYFFSLFTIVFSSDQPDVCCFIILFCAPNILLFCEMLYRQHEVDEWATLWSFLKPTHLLQCCFAMNVALQHICILLGLFWSHSGSVVCAYQRNQFRPISKSSTMFNMLLTIADDAGGRIQALLLACNKPRYSDVFC</sequence>
<gene>
    <name evidence="2" type="ORF">Tcan_00667</name>
</gene>
<evidence type="ECO:0000256" key="1">
    <source>
        <dbReference type="SAM" id="Phobius"/>
    </source>
</evidence>
<dbReference type="EMBL" id="JPKZ01001475">
    <property type="protein sequence ID" value="KHN81720.1"/>
    <property type="molecule type" value="Genomic_DNA"/>
</dbReference>
<keyword evidence="1" id="KW-0812">Transmembrane</keyword>
<evidence type="ECO:0000313" key="2">
    <source>
        <dbReference type="EMBL" id="KHN81720.1"/>
    </source>
</evidence>
<evidence type="ECO:0000313" key="3">
    <source>
        <dbReference type="Proteomes" id="UP000031036"/>
    </source>
</evidence>
<feature type="transmembrane region" description="Helical" evidence="1">
    <location>
        <begin position="116"/>
        <end position="138"/>
    </location>
</feature>